<feature type="compositionally biased region" description="Low complexity" evidence="1">
    <location>
        <begin position="379"/>
        <end position="390"/>
    </location>
</feature>
<feature type="compositionally biased region" description="Low complexity" evidence="1">
    <location>
        <begin position="179"/>
        <end position="190"/>
    </location>
</feature>
<dbReference type="GO" id="GO:0006801">
    <property type="term" value="P:superoxide metabolic process"/>
    <property type="evidence" value="ECO:0007669"/>
    <property type="project" value="InterPro"/>
</dbReference>
<protein>
    <recommendedName>
        <fullName evidence="3">Superoxide dismutase copper/zinc binding domain-containing protein</fullName>
    </recommendedName>
</protein>
<gene>
    <name evidence="4" type="ORF">AC579_3773</name>
</gene>
<evidence type="ECO:0000256" key="1">
    <source>
        <dbReference type="SAM" id="MobiDB-lite"/>
    </source>
</evidence>
<comment type="caution">
    <text evidence="4">The sequence shown here is derived from an EMBL/GenBank/DDBJ whole genome shotgun (WGS) entry which is preliminary data.</text>
</comment>
<feature type="compositionally biased region" description="Low complexity" evidence="1">
    <location>
        <begin position="249"/>
        <end position="258"/>
    </location>
</feature>
<reference evidence="4 5" key="1">
    <citation type="submission" date="2015-07" db="EMBL/GenBank/DDBJ databases">
        <title>Comparative genomics of the Sigatoka disease complex on banana suggests a link between parallel evolutionary changes in Pseudocercospora fijiensis and Pseudocercospora eumusae and increased virulence on the banana host.</title>
        <authorList>
            <person name="Chang T.-C."/>
            <person name="Salvucci A."/>
            <person name="Crous P.W."/>
            <person name="Stergiopoulos I."/>
        </authorList>
    </citation>
    <scope>NUCLEOTIDE SEQUENCE [LARGE SCALE GENOMIC DNA]</scope>
    <source>
        <strain evidence="4 5">CBS 116634</strain>
    </source>
</reference>
<feature type="signal peptide" evidence="2">
    <location>
        <begin position="1"/>
        <end position="19"/>
    </location>
</feature>
<feature type="compositionally biased region" description="Low complexity" evidence="1">
    <location>
        <begin position="198"/>
        <end position="218"/>
    </location>
</feature>
<feature type="domain" description="Superoxide dismutase copper/zinc binding" evidence="3">
    <location>
        <begin position="43"/>
        <end position="162"/>
    </location>
</feature>
<dbReference type="Proteomes" id="UP000073492">
    <property type="component" value="Unassembled WGS sequence"/>
</dbReference>
<dbReference type="InterPro" id="IPR001424">
    <property type="entry name" value="SOD_Cu_Zn_dom"/>
</dbReference>
<feature type="compositionally biased region" description="Low complexity" evidence="1">
    <location>
        <begin position="226"/>
        <end position="235"/>
    </location>
</feature>
<sequence>MLLAKVTTAIAATAGFVQALTPPTHENPLLQWVAQLPHSKSTTGSVLIGQGPAGNGVSVQASFAGLPTEGGPFLYHIHQKPIGPDGNCTAAGGHLSPYSSQYPCQDPNHPEDCEAGDLSGKHGKITGTTFSANYIEDYVSNRNEAGCLQCMTDRSIVVHFANKTAITCANFTLNGTQTSSSSGSGALSQGSGNGSGSGASSPARSGAPSRSDNTSSGATGAGSGSSTGASSSSGANSGGSGSASGAGGSRSTTCTSTANHPGSQSRTTLVMSQSSSKSAEAGAASLTSTPGVVPGFIPGVNGLSPTQSGASTSQSAEVGRQTVIAIASATASNSSLAAGSHSAGLAGSPASLNAGVQTVTITKNIPAGPNPPSTVTPTQSGASASQSAEGGRQTVFQTVISIASATASNSSLAAGSYSAGLAGSPASLNAGVQTVTITNSIPAGPNPPSTGTPASYANTVTVTAFGNQTSSSSSSANNTNYATTVFLTVNGTSGGPTLTQTVTRNHTSLSGPTLTVTVPPNGTQPIGPTLTTFLSYVTTVTVTGNTTSPTSLGNPAITVVQQPSTSSNPTVATVVPIVTSLTGNTTSTTNLGNPVITVVQQPSTSSNPTVATVVPIVTSVPVLQTVVMVVTALSGSTSSATITTVPQSPASGSMTTIVPHSSAGGSMITITLHPSSSSKYYPSESVIIIPVSATTYKTTITTSVPTTSSNPSITITTQRPTTATFTITQPHTTVTVTKSVTTIPVSATTYTITFTTSVPTTSSNPSITIRTQKPTTATFTITQPRTTLIVTTAPQHLINSLKSGKLPPSLLPKNPLTKLVPKAKTSIVPHHKPQSMDNRFNALRRSASQDPYTPPSAA</sequence>
<dbReference type="AlphaFoldDB" id="A0A139INT0"/>
<dbReference type="GO" id="GO:0046872">
    <property type="term" value="F:metal ion binding"/>
    <property type="evidence" value="ECO:0007669"/>
    <property type="project" value="InterPro"/>
</dbReference>
<keyword evidence="2" id="KW-0732">Signal</keyword>
<dbReference type="Pfam" id="PF00080">
    <property type="entry name" value="Sod_Cu"/>
    <property type="match status" value="1"/>
</dbReference>
<accession>A0A139INT0</accession>
<feature type="compositionally biased region" description="Low complexity" evidence="1">
    <location>
        <begin position="272"/>
        <end position="285"/>
    </location>
</feature>
<evidence type="ECO:0000313" key="4">
    <source>
        <dbReference type="EMBL" id="KXT16335.1"/>
    </source>
</evidence>
<dbReference type="Gene3D" id="2.60.40.200">
    <property type="entry name" value="Superoxide dismutase, copper/zinc binding domain"/>
    <property type="match status" value="1"/>
</dbReference>
<dbReference type="SUPFAM" id="SSF49329">
    <property type="entry name" value="Cu,Zn superoxide dismutase-like"/>
    <property type="match status" value="1"/>
</dbReference>
<feature type="region of interest" description="Disordered" evidence="1">
    <location>
        <begin position="364"/>
        <end position="390"/>
    </location>
</feature>
<dbReference type="STRING" id="113226.A0A139INT0"/>
<feature type="region of interest" description="Disordered" evidence="1">
    <location>
        <begin position="179"/>
        <end position="289"/>
    </location>
</feature>
<dbReference type="InterPro" id="IPR036423">
    <property type="entry name" value="SOD-like_Cu/Zn_dom_sf"/>
</dbReference>
<dbReference type="EMBL" id="LFZO01000039">
    <property type="protein sequence ID" value="KXT16335.1"/>
    <property type="molecule type" value="Genomic_DNA"/>
</dbReference>
<feature type="compositionally biased region" description="Gly residues" evidence="1">
    <location>
        <begin position="236"/>
        <end position="248"/>
    </location>
</feature>
<organism evidence="4 5">
    <name type="scientific">Pseudocercospora musae</name>
    <dbReference type="NCBI Taxonomy" id="113226"/>
    <lineage>
        <taxon>Eukaryota</taxon>
        <taxon>Fungi</taxon>
        <taxon>Dikarya</taxon>
        <taxon>Ascomycota</taxon>
        <taxon>Pezizomycotina</taxon>
        <taxon>Dothideomycetes</taxon>
        <taxon>Dothideomycetidae</taxon>
        <taxon>Mycosphaerellales</taxon>
        <taxon>Mycosphaerellaceae</taxon>
        <taxon>Pseudocercospora</taxon>
    </lineage>
</organism>
<feature type="compositionally biased region" description="Polar residues" evidence="1">
    <location>
        <begin position="259"/>
        <end position="271"/>
    </location>
</feature>
<feature type="chain" id="PRO_5007297592" description="Superoxide dismutase copper/zinc binding domain-containing protein" evidence="2">
    <location>
        <begin position="20"/>
        <end position="858"/>
    </location>
</feature>
<keyword evidence="5" id="KW-1185">Reference proteome</keyword>
<evidence type="ECO:0000313" key="5">
    <source>
        <dbReference type="Proteomes" id="UP000073492"/>
    </source>
</evidence>
<name>A0A139INT0_9PEZI</name>
<evidence type="ECO:0000259" key="3">
    <source>
        <dbReference type="Pfam" id="PF00080"/>
    </source>
</evidence>
<proteinExistence type="predicted"/>
<dbReference type="OrthoDB" id="159229at2759"/>
<evidence type="ECO:0000256" key="2">
    <source>
        <dbReference type="SAM" id="SignalP"/>
    </source>
</evidence>